<accession>A0A177JJX6</accession>
<dbReference type="GO" id="GO:0003677">
    <property type="term" value="F:DNA binding"/>
    <property type="evidence" value="ECO:0007669"/>
    <property type="project" value="InterPro"/>
</dbReference>
<comment type="caution">
    <text evidence="2">The sequence shown here is derived from an EMBL/GenBank/DDBJ whole genome shotgun (WGS) entry which is preliminary data.</text>
</comment>
<dbReference type="GO" id="GO:0015074">
    <property type="term" value="P:DNA integration"/>
    <property type="evidence" value="ECO:0007669"/>
    <property type="project" value="InterPro"/>
</dbReference>
<evidence type="ECO:0000313" key="3">
    <source>
        <dbReference type="Proteomes" id="UP000077262"/>
    </source>
</evidence>
<sequence length="713" mass="79355">MSGALTDEEMAALPGRRKISLADLKRSLPRLVAPLIAIAQWGDVSEAERDISVLAISRAVKRSQLPYWQWDRAAWLALLKQTTGSRPFLTAVAYHLGGLRDVRNLPTFRHSSVYARAIFGCGIFWHEHARLAATLRSLGYASPTLEMFLTSVLGHLMLENGDPRLETFTIDLLRNGRIVHNHAVARAIGKVSNGLAAMGIIEAPLRLRSYVGWKDKSTEGVPPEWAQWCARWRDTSTLRPKTRETNYGFVLRVGLWLAKEHPHISSPADWDSETCAAFIATLDRMTVGQWLLESAPPRKAKTHGQPIAANSKRCFLHAMRRFFIDIELWEWTPLRFSPRYHLATPKAVNFNAGVKPRVIDDAMWLRLIWASLNLEQEDLLSERWYPLALMQALAVVWTHCGLRQNEIFRLAVGCAKEQAEEIGNEDGSTVAAGTLCYLDVPASKTFRAYVKPVAAVVKERIDAWAAQRPSDQAPLLDERTGEHVNFLFQYRGRRVGTTLMNKTIIPILCAKAGLPVSDSMGSITSHRGRASAVTALASVPKGMSLIELMEWAGHTSPMSTMHYIRIRPTRLAASFAQADHMAHMVAVLVDHDAIARKSGEPYAFYDLGDSYCSNPFWSACPHRMACAGCDFNLPKASARAHALESQASIRRYLEEVPLTTDERIIVQGDAEKIANFIEKLSNVATPDGRTPLEIAQSIDASPRSRTVIGDAES</sequence>
<evidence type="ECO:0000256" key="1">
    <source>
        <dbReference type="ARBA" id="ARBA00023172"/>
    </source>
</evidence>
<dbReference type="SUPFAM" id="SSF56349">
    <property type="entry name" value="DNA breaking-rejoining enzymes"/>
    <property type="match status" value="1"/>
</dbReference>
<dbReference type="Gene3D" id="1.10.443.10">
    <property type="entry name" value="Intergrase catalytic core"/>
    <property type="match status" value="1"/>
</dbReference>
<name>A0A177JJX6_SPHYA</name>
<dbReference type="Proteomes" id="UP000077262">
    <property type="component" value="Unassembled WGS sequence"/>
</dbReference>
<reference evidence="2 3" key="1">
    <citation type="submission" date="2016-02" db="EMBL/GenBank/DDBJ databases">
        <authorList>
            <person name="Wen L."/>
            <person name="He K."/>
            <person name="Yang H."/>
        </authorList>
    </citation>
    <scope>NUCLEOTIDE SEQUENCE [LARGE SCALE GENOMIC DNA]</scope>
    <source>
        <strain evidence="2 3">CD09_2</strain>
    </source>
</reference>
<dbReference type="InterPro" id="IPR011010">
    <property type="entry name" value="DNA_brk_join_enz"/>
</dbReference>
<dbReference type="EMBL" id="LSTR01000054">
    <property type="protein sequence ID" value="OAH41473.1"/>
    <property type="molecule type" value="Genomic_DNA"/>
</dbReference>
<protein>
    <submittedName>
        <fullName evidence="2">Integrase</fullName>
    </submittedName>
</protein>
<dbReference type="InterPro" id="IPR013762">
    <property type="entry name" value="Integrase-like_cat_sf"/>
</dbReference>
<dbReference type="GO" id="GO:0006310">
    <property type="term" value="P:DNA recombination"/>
    <property type="evidence" value="ECO:0007669"/>
    <property type="project" value="UniProtKB-KW"/>
</dbReference>
<keyword evidence="1" id="KW-0233">DNA recombination</keyword>
<organism evidence="2 3">
    <name type="scientific">Sphingobium yanoikuyae</name>
    <name type="common">Sphingomonas yanoikuyae</name>
    <dbReference type="NCBI Taxonomy" id="13690"/>
    <lineage>
        <taxon>Bacteria</taxon>
        <taxon>Pseudomonadati</taxon>
        <taxon>Pseudomonadota</taxon>
        <taxon>Alphaproteobacteria</taxon>
        <taxon>Sphingomonadales</taxon>
        <taxon>Sphingomonadaceae</taxon>
        <taxon>Sphingobium</taxon>
    </lineage>
</organism>
<evidence type="ECO:0000313" key="2">
    <source>
        <dbReference type="EMBL" id="OAH41473.1"/>
    </source>
</evidence>
<gene>
    <name evidence="2" type="ORF">AX777_25280</name>
</gene>
<dbReference type="AlphaFoldDB" id="A0A177JJX6"/>
<proteinExistence type="predicted"/>